<proteinExistence type="predicted"/>
<dbReference type="InterPro" id="IPR036397">
    <property type="entry name" value="RNaseH_sf"/>
</dbReference>
<evidence type="ECO:0000313" key="2">
    <source>
        <dbReference type="EMBL" id="EZG51315.1"/>
    </source>
</evidence>
<dbReference type="PANTHER" id="PTHR37984">
    <property type="entry name" value="PROTEIN CBG26694"/>
    <property type="match status" value="1"/>
</dbReference>
<dbReference type="PANTHER" id="PTHR37984:SF15">
    <property type="entry name" value="INTEGRASE CATALYTIC DOMAIN-CONTAINING PROTEIN"/>
    <property type="match status" value="1"/>
</dbReference>
<dbReference type="GO" id="GO:0015074">
    <property type="term" value="P:DNA integration"/>
    <property type="evidence" value="ECO:0007669"/>
    <property type="project" value="InterPro"/>
</dbReference>
<reference evidence="2" key="1">
    <citation type="submission" date="2013-12" db="EMBL/GenBank/DDBJ databases">
        <authorList>
            <person name="Omoto C.K."/>
            <person name="Sibley D."/>
            <person name="Venepally P."/>
            <person name="Hadjithomas M."/>
            <person name="Karamycheva S."/>
            <person name="Brunk B."/>
            <person name="Roos D."/>
            <person name="Caler E."/>
            <person name="Lorenzi H."/>
        </authorList>
    </citation>
    <scope>NUCLEOTIDE SEQUENCE</scope>
</reference>
<dbReference type="InterPro" id="IPR050951">
    <property type="entry name" value="Retrovirus_Pol_polyprotein"/>
</dbReference>
<dbReference type="InterPro" id="IPR001584">
    <property type="entry name" value="Integrase_cat-core"/>
</dbReference>
<feature type="domain" description="Integrase catalytic" evidence="1">
    <location>
        <begin position="1"/>
        <end position="96"/>
    </location>
</feature>
<protein>
    <submittedName>
        <fullName evidence="2">Integrase core domain protein</fullName>
    </submittedName>
</protein>
<comment type="caution">
    <text evidence="2">The sequence shown here is derived from an EMBL/GenBank/DDBJ whole genome shotgun (WGS) entry which is preliminary data.</text>
</comment>
<name>A0A023B260_GRENI</name>
<sequence>MDHATRYMMAKIVPTLDAMQIFRTFYRHWVVPFGPPRIVLTDNGTSFRGAFRAKAAYPLGCKHLTAAPFRPQGNGVNEASHQKLLNVLKAIRQEGV</sequence>
<gene>
    <name evidence="2" type="ORF">GNI_124680</name>
</gene>
<dbReference type="GeneID" id="22914400"/>
<dbReference type="OrthoDB" id="1713704at2759"/>
<dbReference type="RefSeq" id="XP_011131979.1">
    <property type="nucleotide sequence ID" value="XM_011133677.1"/>
</dbReference>
<dbReference type="Proteomes" id="UP000019763">
    <property type="component" value="Unassembled WGS sequence"/>
</dbReference>
<dbReference type="SUPFAM" id="SSF53098">
    <property type="entry name" value="Ribonuclease H-like"/>
    <property type="match status" value="1"/>
</dbReference>
<keyword evidence="3" id="KW-1185">Reference proteome</keyword>
<dbReference type="PROSITE" id="PS50994">
    <property type="entry name" value="INTEGRASE"/>
    <property type="match status" value="1"/>
</dbReference>
<dbReference type="GO" id="GO:0003676">
    <property type="term" value="F:nucleic acid binding"/>
    <property type="evidence" value="ECO:0007669"/>
    <property type="project" value="InterPro"/>
</dbReference>
<evidence type="ECO:0000259" key="1">
    <source>
        <dbReference type="PROSITE" id="PS50994"/>
    </source>
</evidence>
<dbReference type="AlphaFoldDB" id="A0A023B260"/>
<evidence type="ECO:0000313" key="3">
    <source>
        <dbReference type="Proteomes" id="UP000019763"/>
    </source>
</evidence>
<dbReference type="Gene3D" id="3.30.420.10">
    <property type="entry name" value="Ribonuclease H-like superfamily/Ribonuclease H"/>
    <property type="match status" value="1"/>
</dbReference>
<dbReference type="InterPro" id="IPR012337">
    <property type="entry name" value="RNaseH-like_sf"/>
</dbReference>
<dbReference type="EMBL" id="AFNH02000928">
    <property type="protein sequence ID" value="EZG51315.1"/>
    <property type="molecule type" value="Genomic_DNA"/>
</dbReference>
<organism evidence="2 3">
    <name type="scientific">Gregarina niphandrodes</name>
    <name type="common">Septate eugregarine</name>
    <dbReference type="NCBI Taxonomy" id="110365"/>
    <lineage>
        <taxon>Eukaryota</taxon>
        <taxon>Sar</taxon>
        <taxon>Alveolata</taxon>
        <taxon>Apicomplexa</taxon>
        <taxon>Conoidasida</taxon>
        <taxon>Gregarinasina</taxon>
        <taxon>Eugregarinorida</taxon>
        <taxon>Gregarinidae</taxon>
        <taxon>Gregarina</taxon>
    </lineage>
</organism>
<dbReference type="VEuPathDB" id="CryptoDB:GNI_124680"/>
<accession>A0A023B260</accession>